<proteinExistence type="predicted"/>
<dbReference type="Pfam" id="PF03837">
    <property type="entry name" value="RecT"/>
    <property type="match status" value="1"/>
</dbReference>
<evidence type="ECO:0000313" key="4">
    <source>
        <dbReference type="EMBL" id="CAB4212995.1"/>
    </source>
</evidence>
<dbReference type="InterPro" id="IPR010183">
    <property type="entry name" value="Phage_lambda_Bet"/>
</dbReference>
<feature type="compositionally biased region" description="Pro residues" evidence="1">
    <location>
        <begin position="308"/>
        <end position="327"/>
    </location>
</feature>
<dbReference type="EMBL" id="LR796529">
    <property type="protein sequence ID" value="CAB4149837.1"/>
    <property type="molecule type" value="Genomic_DNA"/>
</dbReference>
<reference evidence="3" key="1">
    <citation type="submission" date="2020-05" db="EMBL/GenBank/DDBJ databases">
        <authorList>
            <person name="Chiriac C."/>
            <person name="Salcher M."/>
            <person name="Ghai R."/>
            <person name="Kavagutti S V."/>
        </authorList>
    </citation>
    <scope>NUCLEOTIDE SEQUENCE</scope>
</reference>
<dbReference type="EMBL" id="LR797038">
    <property type="protein sequence ID" value="CAB4183156.1"/>
    <property type="molecule type" value="Genomic_DNA"/>
</dbReference>
<dbReference type="InterPro" id="IPR018330">
    <property type="entry name" value="RecT_fam"/>
</dbReference>
<dbReference type="EMBL" id="LR797392">
    <property type="protein sequence ID" value="CAB4212995.1"/>
    <property type="molecule type" value="Genomic_DNA"/>
</dbReference>
<feature type="compositionally biased region" description="Basic and acidic residues" evidence="1">
    <location>
        <begin position="285"/>
        <end position="306"/>
    </location>
</feature>
<organism evidence="3">
    <name type="scientific">uncultured Caudovirales phage</name>
    <dbReference type="NCBI Taxonomy" id="2100421"/>
    <lineage>
        <taxon>Viruses</taxon>
        <taxon>Duplodnaviria</taxon>
        <taxon>Heunggongvirae</taxon>
        <taxon>Uroviricota</taxon>
        <taxon>Caudoviricetes</taxon>
        <taxon>Peduoviridae</taxon>
        <taxon>Maltschvirus</taxon>
        <taxon>Maltschvirus maltsch</taxon>
    </lineage>
</organism>
<feature type="region of interest" description="Disordered" evidence="1">
    <location>
        <begin position="285"/>
        <end position="327"/>
    </location>
</feature>
<dbReference type="GO" id="GO:0006310">
    <property type="term" value="P:DNA recombination"/>
    <property type="evidence" value="ECO:0007669"/>
    <property type="project" value="InterPro"/>
</dbReference>
<sequence length="563" mass="61333">MSDRTQSTASKALAVHQISPAELEVIQVLGNSLYPGAKPESIAMVLAWCRATGRDPMKKPAHIVPMYVKDATTGKGEMRDTVMLGIGAYRTDAAATGEYAGKDEPEFGEDVDRDFDEGVRITYPKWCKVAVQRLVGGQVRRFVAKEFWLENYATAGRTTNKPNAMWQRRPYAQLAKCAEAQALRMAFPDQTGSTNTAEEMEGKEFIGMTIDQQSSPLSAAPATPTRDPSMVEFAVSARLFIAGMATTRALEAYGKQLAANLEILRMDAPELADSIDAAFDEARMELSRRQETPTAQKADELPHQEAPKPTPVASPPPSAAAPPPPAEPAAFAVYATDQTGEPIANEDGEPLEFATPIAFAEWFARAAELVTNFEAFMENNADAIGDCRDDRAAAELISAALNAARDRLAGMRSPDAEPQEVNPLLVPVGKTPKGSPHWPNYFTDAKAAVASIADVIGLDAWIEVNRASWEAHPVATLKLEKIIADRRDALAPQAAEPTPEERRALFRRRLLADFQLCTTADDMRALARNPMVIRMMAEIQEHEPEAWAELDAAGATRMAELKS</sequence>
<protein>
    <submittedName>
        <fullName evidence="3">Bacteriophage lambda, Bet</fullName>
    </submittedName>
</protein>
<dbReference type="NCBIfam" id="TIGR01913">
    <property type="entry name" value="bet_lambda"/>
    <property type="match status" value="1"/>
</dbReference>
<name>A0A6J5QL03_9CAUD</name>
<evidence type="ECO:0000256" key="1">
    <source>
        <dbReference type="SAM" id="MobiDB-lite"/>
    </source>
</evidence>
<dbReference type="GO" id="GO:0003677">
    <property type="term" value="F:DNA binding"/>
    <property type="evidence" value="ECO:0007669"/>
    <property type="project" value="InterPro"/>
</dbReference>
<evidence type="ECO:0000313" key="3">
    <source>
        <dbReference type="EMBL" id="CAB4183156.1"/>
    </source>
</evidence>
<gene>
    <name evidence="3" type="ORF">UFOVP1081_40</name>
    <name evidence="4" type="ORF">UFOVP1433_40</name>
    <name evidence="2" type="ORF">UFOVP553_40</name>
</gene>
<accession>A0A6J5QL03</accession>
<evidence type="ECO:0000313" key="2">
    <source>
        <dbReference type="EMBL" id="CAB4149837.1"/>
    </source>
</evidence>